<dbReference type="Gene3D" id="1.20.58.80">
    <property type="entry name" value="Phosphotransferase system, lactose/cellobiose-type IIA subunit"/>
    <property type="match status" value="1"/>
</dbReference>
<feature type="compositionally biased region" description="Polar residues" evidence="6">
    <location>
        <begin position="144"/>
        <end position="157"/>
    </location>
</feature>
<dbReference type="InParanoid" id="A0A1Z5KE03"/>
<dbReference type="EC" id="3.6.4.3" evidence="8"/>
<dbReference type="FunFam" id="3.40.50.300:FF:001025">
    <property type="entry name" value="ATPase family, AAA domain-containing 2B"/>
    <property type="match status" value="1"/>
</dbReference>
<evidence type="ECO:0000256" key="6">
    <source>
        <dbReference type="SAM" id="MobiDB-lite"/>
    </source>
</evidence>
<dbReference type="Gene3D" id="1.10.8.60">
    <property type="match status" value="1"/>
</dbReference>
<dbReference type="OrthoDB" id="29072at2759"/>
<evidence type="ECO:0000256" key="1">
    <source>
        <dbReference type="ARBA" id="ARBA00006914"/>
    </source>
</evidence>
<dbReference type="GO" id="GO:0016887">
    <property type="term" value="F:ATP hydrolysis activity"/>
    <property type="evidence" value="ECO:0007669"/>
    <property type="project" value="InterPro"/>
</dbReference>
<dbReference type="InterPro" id="IPR015415">
    <property type="entry name" value="Spast_Vps4_C"/>
</dbReference>
<dbReference type="SUPFAM" id="SSF52540">
    <property type="entry name" value="P-loop containing nucleoside triphosphate hydrolases"/>
    <property type="match status" value="1"/>
</dbReference>
<evidence type="ECO:0000256" key="5">
    <source>
        <dbReference type="RuleBase" id="RU003651"/>
    </source>
</evidence>
<feature type="region of interest" description="Disordered" evidence="6">
    <location>
        <begin position="120"/>
        <end position="163"/>
    </location>
</feature>
<keyword evidence="9" id="KW-1185">Reference proteome</keyword>
<evidence type="ECO:0000259" key="7">
    <source>
        <dbReference type="SMART" id="SM00382"/>
    </source>
</evidence>
<dbReference type="CDD" id="cd19509">
    <property type="entry name" value="RecA-like_VPS4-like"/>
    <property type="match status" value="1"/>
</dbReference>
<dbReference type="InterPro" id="IPR003959">
    <property type="entry name" value="ATPase_AAA_core"/>
</dbReference>
<evidence type="ECO:0000256" key="2">
    <source>
        <dbReference type="ARBA" id="ARBA00022741"/>
    </source>
</evidence>
<feature type="compositionally biased region" description="Basic and acidic residues" evidence="6">
    <location>
        <begin position="18"/>
        <end position="30"/>
    </location>
</feature>
<dbReference type="AlphaFoldDB" id="A0A1Z5KE03"/>
<keyword evidence="3 5" id="KW-0067">ATP-binding</keyword>
<dbReference type="Pfam" id="PF00004">
    <property type="entry name" value="AAA"/>
    <property type="match status" value="1"/>
</dbReference>
<dbReference type="InterPro" id="IPR036181">
    <property type="entry name" value="MIT_dom_sf"/>
</dbReference>
<dbReference type="Proteomes" id="UP000198406">
    <property type="component" value="Unassembled WGS sequence"/>
</dbReference>
<dbReference type="InterPro" id="IPR003960">
    <property type="entry name" value="ATPase_AAA_CS"/>
</dbReference>
<evidence type="ECO:0000256" key="4">
    <source>
        <dbReference type="ARBA" id="ARBA00023054"/>
    </source>
</evidence>
<keyword evidence="2 5" id="KW-0547">Nucleotide-binding</keyword>
<feature type="region of interest" description="Disordered" evidence="6">
    <location>
        <begin position="1"/>
        <end position="54"/>
    </location>
</feature>
<dbReference type="SMART" id="SM00382">
    <property type="entry name" value="AAA"/>
    <property type="match status" value="1"/>
</dbReference>
<feature type="compositionally biased region" description="Basic and acidic residues" evidence="6">
    <location>
        <begin position="129"/>
        <end position="143"/>
    </location>
</feature>
<keyword evidence="4" id="KW-0175">Coiled coil</keyword>
<accession>A0A1Z5KE03</accession>
<dbReference type="FunFam" id="1.10.8.60:FF:000022">
    <property type="entry name" value="Fidgetin like 1"/>
    <property type="match status" value="1"/>
</dbReference>
<dbReference type="EMBL" id="BDSP01000211">
    <property type="protein sequence ID" value="GAX24550.1"/>
    <property type="molecule type" value="Genomic_DNA"/>
</dbReference>
<evidence type="ECO:0000256" key="3">
    <source>
        <dbReference type="ARBA" id="ARBA00022840"/>
    </source>
</evidence>
<comment type="similarity">
    <text evidence="1 5">Belongs to the AAA ATPase family.</text>
</comment>
<protein>
    <submittedName>
        <fullName evidence="8">Spastin</fullName>
        <ecNumber evidence="8">3.6.4.3</ecNumber>
    </submittedName>
</protein>
<dbReference type="PANTHER" id="PTHR23074">
    <property type="entry name" value="AAA DOMAIN-CONTAINING"/>
    <property type="match status" value="1"/>
</dbReference>
<proteinExistence type="inferred from homology"/>
<reference evidence="8 9" key="1">
    <citation type="journal article" date="2015" name="Plant Cell">
        <title>Oil accumulation by the oleaginous diatom Fistulifera solaris as revealed by the genome and transcriptome.</title>
        <authorList>
            <person name="Tanaka T."/>
            <person name="Maeda Y."/>
            <person name="Veluchamy A."/>
            <person name="Tanaka M."/>
            <person name="Abida H."/>
            <person name="Marechal E."/>
            <person name="Bowler C."/>
            <person name="Muto M."/>
            <person name="Sunaga Y."/>
            <person name="Tanaka M."/>
            <person name="Yoshino T."/>
            <person name="Taniguchi T."/>
            <person name="Fukuda Y."/>
            <person name="Nemoto M."/>
            <person name="Matsumoto M."/>
            <person name="Wong P.S."/>
            <person name="Aburatani S."/>
            <person name="Fujibuchi W."/>
        </authorList>
    </citation>
    <scope>NUCLEOTIDE SEQUENCE [LARGE SCALE GENOMIC DNA]</scope>
    <source>
        <strain evidence="8 9">JPCC DA0580</strain>
    </source>
</reference>
<dbReference type="InterPro" id="IPR003593">
    <property type="entry name" value="AAA+_ATPase"/>
</dbReference>
<sequence length="488" mass="54360">MEKWRSVLGVRQKSNNGTEEKLNQEDRYQNDLKQAQALQSTRRKTKNHRSDTTDNSVLLGLQGLEQADKLRETDIEEALSLYELSLEVLIRFLKNPDSTTAPHELETLQARVIQAMSSAEALKAKQPQRKADSPSSKSRESKHPQLTQALTSVINTPQKRKNNLPARKTVTNIRGPLKTATPLPPAGESASTIRQTVLDELYVNPEDLQKTKWEDIAGLDNVKQSLQEAAILPLMRPDLFTGLRKPQNILLWGPPGTGKTMLVRAVARESKSNLFVCSASSLTSKWMGEAEKLVRALFSVAAEMSPSIIFVDEMDSLLSIRKSDGEHEASRRLKTEFMVQMDGVKGDDEQRVLVLACTNCPWDIDSAVLRRFPRRLLVPLPDKEARLGLIKNLLRKAGKHALSSRDMQKVVKCTQGFSCSDITAIASEAAFGPLRSLGDMDAIRKASVKDVRPINIKDFDSALEQATKSVSPSQLKRYAEWKEEQGAA</sequence>
<dbReference type="PANTHER" id="PTHR23074:SF17">
    <property type="entry name" value="FIDGETIN-LIKE PROTEIN 1"/>
    <property type="match status" value="1"/>
</dbReference>
<dbReference type="Pfam" id="PF09336">
    <property type="entry name" value="Vps4_C"/>
    <property type="match status" value="1"/>
</dbReference>
<organism evidence="8 9">
    <name type="scientific">Fistulifera solaris</name>
    <name type="common">Oleaginous diatom</name>
    <dbReference type="NCBI Taxonomy" id="1519565"/>
    <lineage>
        <taxon>Eukaryota</taxon>
        <taxon>Sar</taxon>
        <taxon>Stramenopiles</taxon>
        <taxon>Ochrophyta</taxon>
        <taxon>Bacillariophyta</taxon>
        <taxon>Bacillariophyceae</taxon>
        <taxon>Bacillariophycidae</taxon>
        <taxon>Naviculales</taxon>
        <taxon>Naviculaceae</taxon>
        <taxon>Fistulifera</taxon>
    </lineage>
</organism>
<dbReference type="InterPro" id="IPR027417">
    <property type="entry name" value="P-loop_NTPase"/>
</dbReference>
<dbReference type="InterPro" id="IPR050304">
    <property type="entry name" value="MT-severing_AAA_ATPase"/>
</dbReference>
<dbReference type="PROSITE" id="PS00674">
    <property type="entry name" value="AAA"/>
    <property type="match status" value="1"/>
</dbReference>
<feature type="compositionally biased region" description="Polar residues" evidence="6">
    <location>
        <begin position="31"/>
        <end position="40"/>
    </location>
</feature>
<keyword evidence="8" id="KW-0378">Hydrolase</keyword>
<dbReference type="SUPFAM" id="SSF116846">
    <property type="entry name" value="MIT domain"/>
    <property type="match status" value="1"/>
</dbReference>
<evidence type="ECO:0000313" key="9">
    <source>
        <dbReference type="Proteomes" id="UP000198406"/>
    </source>
</evidence>
<dbReference type="GO" id="GO:0005524">
    <property type="term" value="F:ATP binding"/>
    <property type="evidence" value="ECO:0007669"/>
    <property type="project" value="UniProtKB-KW"/>
</dbReference>
<comment type="caution">
    <text evidence="8">The sequence shown here is derived from an EMBL/GenBank/DDBJ whole genome shotgun (WGS) entry which is preliminary data.</text>
</comment>
<evidence type="ECO:0000313" key="8">
    <source>
        <dbReference type="EMBL" id="GAX24550.1"/>
    </source>
</evidence>
<dbReference type="Gene3D" id="3.40.50.300">
    <property type="entry name" value="P-loop containing nucleotide triphosphate hydrolases"/>
    <property type="match status" value="1"/>
</dbReference>
<feature type="domain" description="AAA+ ATPase" evidence="7">
    <location>
        <begin position="245"/>
        <end position="382"/>
    </location>
</feature>
<name>A0A1Z5KE03_FISSO</name>
<gene>
    <name evidence="8" type="ORF">FisN_4Hh069</name>
</gene>